<evidence type="ECO:0000313" key="3">
    <source>
        <dbReference type="EMBL" id="KAF2675602.1"/>
    </source>
</evidence>
<feature type="compositionally biased region" description="Low complexity" evidence="1">
    <location>
        <begin position="82"/>
        <end position="92"/>
    </location>
</feature>
<name>A0A6G1IBK7_9PLEO</name>
<reference evidence="3" key="1">
    <citation type="journal article" date="2020" name="Stud. Mycol.">
        <title>101 Dothideomycetes genomes: a test case for predicting lifestyles and emergence of pathogens.</title>
        <authorList>
            <person name="Haridas S."/>
            <person name="Albert R."/>
            <person name="Binder M."/>
            <person name="Bloem J."/>
            <person name="Labutti K."/>
            <person name="Salamov A."/>
            <person name="Andreopoulos B."/>
            <person name="Baker S."/>
            <person name="Barry K."/>
            <person name="Bills G."/>
            <person name="Bluhm B."/>
            <person name="Cannon C."/>
            <person name="Castanera R."/>
            <person name="Culley D."/>
            <person name="Daum C."/>
            <person name="Ezra D."/>
            <person name="Gonzalez J."/>
            <person name="Henrissat B."/>
            <person name="Kuo A."/>
            <person name="Liang C."/>
            <person name="Lipzen A."/>
            <person name="Lutzoni F."/>
            <person name="Magnuson J."/>
            <person name="Mondo S."/>
            <person name="Nolan M."/>
            <person name="Ohm R."/>
            <person name="Pangilinan J."/>
            <person name="Park H.-J."/>
            <person name="Ramirez L."/>
            <person name="Alfaro M."/>
            <person name="Sun H."/>
            <person name="Tritt A."/>
            <person name="Yoshinaga Y."/>
            <person name="Zwiers L.-H."/>
            <person name="Turgeon B."/>
            <person name="Goodwin S."/>
            <person name="Spatafora J."/>
            <person name="Crous P."/>
            <person name="Grigoriev I."/>
        </authorList>
    </citation>
    <scope>NUCLEOTIDE SEQUENCE</scope>
    <source>
        <strain evidence="3">CBS 122367</strain>
    </source>
</reference>
<feature type="signal peptide" evidence="2">
    <location>
        <begin position="1"/>
        <end position="24"/>
    </location>
</feature>
<feature type="compositionally biased region" description="Basic and acidic residues" evidence="1">
    <location>
        <begin position="355"/>
        <end position="381"/>
    </location>
</feature>
<feature type="chain" id="PRO_5026359158" evidence="2">
    <location>
        <begin position="25"/>
        <end position="381"/>
    </location>
</feature>
<organism evidence="3 4">
    <name type="scientific">Lentithecium fluviatile CBS 122367</name>
    <dbReference type="NCBI Taxonomy" id="1168545"/>
    <lineage>
        <taxon>Eukaryota</taxon>
        <taxon>Fungi</taxon>
        <taxon>Dikarya</taxon>
        <taxon>Ascomycota</taxon>
        <taxon>Pezizomycotina</taxon>
        <taxon>Dothideomycetes</taxon>
        <taxon>Pleosporomycetidae</taxon>
        <taxon>Pleosporales</taxon>
        <taxon>Massarineae</taxon>
        <taxon>Lentitheciaceae</taxon>
        <taxon>Lentithecium</taxon>
    </lineage>
</organism>
<keyword evidence="2" id="KW-0732">Signal</keyword>
<sequence length="381" mass="41626">MTIKGFNKCTIVLVVVGLLSKCQARANRGGSDEGGFIDHLTDNRSVHSAPQRGFISVEKTKFVSHSNGLSENRTGFHPPPTQQSSLQTSTQLRHSTGKDPTDLLSSLTATNDLVARNSDEALQLCDAQNSAHVDLAQIRGPSLGSTNQLIGGKGREERSQQLPSFPIACQVSSGGEIIRNNKLPSNKPRNNPQASNILPSTTASRMPSHYNSNSDTSEDGLPIRRGFCGGRKVGRHVKTVGSRGVLEGDSRRREDLLPKDRYSSTIRAVRREADDGGIHPDDLVIYYGSGSRSAISSTVSCYKMSRGRNDRENKPLLGATSGDSTSPSFSAYDQKYPRFDPMRWNNPSAYDPEIDASRDVPCRSIELDAARADRAESRRRR</sequence>
<feature type="compositionally biased region" description="Polar residues" evidence="1">
    <location>
        <begin position="321"/>
        <end position="331"/>
    </location>
</feature>
<proteinExistence type="predicted"/>
<evidence type="ECO:0000256" key="2">
    <source>
        <dbReference type="SAM" id="SignalP"/>
    </source>
</evidence>
<protein>
    <submittedName>
        <fullName evidence="3">Uncharacterized protein</fullName>
    </submittedName>
</protein>
<evidence type="ECO:0000256" key="1">
    <source>
        <dbReference type="SAM" id="MobiDB-lite"/>
    </source>
</evidence>
<feature type="region of interest" description="Disordered" evidence="1">
    <location>
        <begin position="306"/>
        <end position="381"/>
    </location>
</feature>
<feature type="compositionally biased region" description="Polar residues" evidence="1">
    <location>
        <begin position="182"/>
        <end position="215"/>
    </location>
</feature>
<gene>
    <name evidence="3" type="ORF">K458DRAFT_471998</name>
</gene>
<feature type="region of interest" description="Disordered" evidence="1">
    <location>
        <begin position="178"/>
        <end position="223"/>
    </location>
</feature>
<dbReference type="EMBL" id="MU005662">
    <property type="protein sequence ID" value="KAF2675602.1"/>
    <property type="molecule type" value="Genomic_DNA"/>
</dbReference>
<evidence type="ECO:0000313" key="4">
    <source>
        <dbReference type="Proteomes" id="UP000799291"/>
    </source>
</evidence>
<accession>A0A6G1IBK7</accession>
<dbReference type="Proteomes" id="UP000799291">
    <property type="component" value="Unassembled WGS sequence"/>
</dbReference>
<dbReference type="AlphaFoldDB" id="A0A6G1IBK7"/>
<feature type="region of interest" description="Disordered" evidence="1">
    <location>
        <begin position="67"/>
        <end position="103"/>
    </location>
</feature>
<keyword evidence="4" id="KW-1185">Reference proteome</keyword>